<dbReference type="AlphaFoldDB" id="A0A2Z7C0B9"/>
<proteinExistence type="predicted"/>
<evidence type="ECO:0008006" key="4">
    <source>
        <dbReference type="Google" id="ProtNLM"/>
    </source>
</evidence>
<organism evidence="2 3">
    <name type="scientific">Dorcoceras hygrometricum</name>
    <dbReference type="NCBI Taxonomy" id="472368"/>
    <lineage>
        <taxon>Eukaryota</taxon>
        <taxon>Viridiplantae</taxon>
        <taxon>Streptophyta</taxon>
        <taxon>Embryophyta</taxon>
        <taxon>Tracheophyta</taxon>
        <taxon>Spermatophyta</taxon>
        <taxon>Magnoliopsida</taxon>
        <taxon>eudicotyledons</taxon>
        <taxon>Gunneridae</taxon>
        <taxon>Pentapetalae</taxon>
        <taxon>asterids</taxon>
        <taxon>lamiids</taxon>
        <taxon>Lamiales</taxon>
        <taxon>Gesneriaceae</taxon>
        <taxon>Didymocarpoideae</taxon>
        <taxon>Trichosporeae</taxon>
        <taxon>Loxocarpinae</taxon>
        <taxon>Dorcoceras</taxon>
    </lineage>
</organism>
<dbReference type="Proteomes" id="UP000250235">
    <property type="component" value="Unassembled WGS sequence"/>
</dbReference>
<dbReference type="EMBL" id="KV000460">
    <property type="protein sequence ID" value="KZV40293.1"/>
    <property type="molecule type" value="Genomic_DNA"/>
</dbReference>
<feature type="region of interest" description="Disordered" evidence="1">
    <location>
        <begin position="528"/>
        <end position="590"/>
    </location>
</feature>
<protein>
    <recommendedName>
        <fullName evidence="4">Dystroglycan-like</fullName>
    </recommendedName>
</protein>
<keyword evidence="3" id="KW-1185">Reference proteome</keyword>
<name>A0A2Z7C0B9_9LAMI</name>
<evidence type="ECO:0000313" key="2">
    <source>
        <dbReference type="EMBL" id="KZV40293.1"/>
    </source>
</evidence>
<dbReference type="OrthoDB" id="1751168at2759"/>
<feature type="region of interest" description="Disordered" evidence="1">
    <location>
        <begin position="398"/>
        <end position="422"/>
    </location>
</feature>
<gene>
    <name evidence="2" type="ORF">F511_33509</name>
</gene>
<sequence length="590" mass="65577">MFFRCLAGGRIRIPNMEHIGMTRMFKSLEDTGLKGFLEVPTSVYEDAITEFFVNAKVIAGTIVSFVCNQKMVINEDEFSTTFRLPTKGMTGFLDIPKDTMMEMRSRFSETDVPFRAPSKKREMKVEYRFLHDIVAKSLCTKSGSFDTVTSEKFELIVVISAGLTVKWGKILFRVLLGMVNNPKKQSQGFAVQVSILLTNLLKADLGESVKLHPQKMLTKAVQTYIKKNLEIKPAGESSKQTEDTASNTEGEVLAGGAEVSGDEQVDDGLEGHERMDSDQYVQRGGEDLYEENLEYDTQMDHRGQNEVASTTAQDEPRMFTDGCPERETFDIADWVDNRNEKATDNVERAIVVRSGHELPALLTMTYTGQGIFAPIQIREINRSSGSDPTLIVDPSVNIADTVNNPGPDPTSVDNNADHKGPNPSHIQMVAFTADCEEEPTYSSSTAQNLPTMMMDTQTSLKVDFGRHKHVFHDKMNTLADNVTSYQTALETSIIRQLAGQQHQLTTDLDMIKLQLAELVENLKWVGDAKKGEGGQSRPLDRSSRQGGKRPSGGQSSIRGRGPSPRGGRGPSPGRYIPGEDSERFKYSKWF</sequence>
<feature type="compositionally biased region" description="Low complexity" evidence="1">
    <location>
        <begin position="551"/>
        <end position="563"/>
    </location>
</feature>
<accession>A0A2Z7C0B9</accession>
<evidence type="ECO:0000313" key="3">
    <source>
        <dbReference type="Proteomes" id="UP000250235"/>
    </source>
</evidence>
<reference evidence="2 3" key="1">
    <citation type="journal article" date="2015" name="Proc. Natl. Acad. Sci. U.S.A.">
        <title>The resurrection genome of Boea hygrometrica: A blueprint for survival of dehydration.</title>
        <authorList>
            <person name="Xiao L."/>
            <person name="Yang G."/>
            <person name="Zhang L."/>
            <person name="Yang X."/>
            <person name="Zhao S."/>
            <person name="Ji Z."/>
            <person name="Zhou Q."/>
            <person name="Hu M."/>
            <person name="Wang Y."/>
            <person name="Chen M."/>
            <person name="Xu Y."/>
            <person name="Jin H."/>
            <person name="Xiao X."/>
            <person name="Hu G."/>
            <person name="Bao F."/>
            <person name="Hu Y."/>
            <person name="Wan P."/>
            <person name="Li L."/>
            <person name="Deng X."/>
            <person name="Kuang T."/>
            <person name="Xiang C."/>
            <person name="Zhu J.K."/>
            <person name="Oliver M.J."/>
            <person name="He Y."/>
        </authorList>
    </citation>
    <scope>NUCLEOTIDE SEQUENCE [LARGE SCALE GENOMIC DNA]</scope>
    <source>
        <strain evidence="3">cv. XS01</strain>
    </source>
</reference>
<feature type="compositionally biased region" description="Basic and acidic residues" evidence="1">
    <location>
        <begin position="580"/>
        <end position="590"/>
    </location>
</feature>
<evidence type="ECO:0000256" key="1">
    <source>
        <dbReference type="SAM" id="MobiDB-lite"/>
    </source>
</evidence>
<feature type="compositionally biased region" description="Basic and acidic residues" evidence="1">
    <location>
        <begin position="528"/>
        <end position="543"/>
    </location>
</feature>
<feature type="region of interest" description="Disordered" evidence="1">
    <location>
        <begin position="234"/>
        <end position="265"/>
    </location>
</feature>